<comment type="subcellular location">
    <subcellularLocation>
        <location evidence="1">Membrane</location>
        <topology evidence="1">Single-pass type I membrane protein</topology>
    </subcellularLocation>
</comment>
<reference evidence="12 13" key="1">
    <citation type="journal article" date="2019" name="Genome Biol. Evol.">
        <title>Insights into the evolution of the New World diploid cottons (Gossypium, subgenus Houzingenia) based on genome sequencing.</title>
        <authorList>
            <person name="Grover C.E."/>
            <person name="Arick M.A. 2nd"/>
            <person name="Thrash A."/>
            <person name="Conover J.L."/>
            <person name="Sanders W.S."/>
            <person name="Peterson D.G."/>
            <person name="Frelichowski J.E."/>
            <person name="Scheffler J.A."/>
            <person name="Scheffler B.E."/>
            <person name="Wendel J.F."/>
        </authorList>
    </citation>
    <scope>NUCLEOTIDE SEQUENCE [LARGE SCALE GENOMIC DNA]</scope>
    <source>
        <strain evidence="12">157</strain>
        <tissue evidence="12">Leaf</tissue>
    </source>
</reference>
<evidence type="ECO:0000256" key="1">
    <source>
        <dbReference type="ARBA" id="ARBA00004479"/>
    </source>
</evidence>
<dbReference type="InterPro" id="IPR046956">
    <property type="entry name" value="RLP23-like"/>
</dbReference>
<comment type="similarity">
    <text evidence="2">Belongs to the RLP family.</text>
</comment>
<dbReference type="InterPro" id="IPR032675">
    <property type="entry name" value="LRR_dom_sf"/>
</dbReference>
<dbReference type="InterPro" id="IPR001611">
    <property type="entry name" value="Leu-rich_rpt"/>
</dbReference>
<evidence type="ECO:0000313" key="13">
    <source>
        <dbReference type="Proteomes" id="UP000593572"/>
    </source>
</evidence>
<dbReference type="Pfam" id="PF13855">
    <property type="entry name" value="LRR_8"/>
    <property type="match status" value="1"/>
</dbReference>
<protein>
    <recommendedName>
        <fullName evidence="11">Leucine-rich repeat-containing N-terminal plant-type domain-containing protein</fullName>
    </recommendedName>
</protein>
<dbReference type="PANTHER" id="PTHR48061:SF46">
    <property type="entry name" value="LEUCINE-RICH REPEAT-CONTAINING N-TERMINAL PLANT-TYPE DOMAIN-CONTAINING PROTEIN"/>
    <property type="match status" value="1"/>
</dbReference>
<evidence type="ECO:0000256" key="9">
    <source>
        <dbReference type="ARBA" id="ARBA00023170"/>
    </source>
</evidence>
<gene>
    <name evidence="12" type="ORF">Golob_001232</name>
</gene>
<keyword evidence="13" id="KW-1185">Reference proteome</keyword>
<keyword evidence="4" id="KW-0812">Transmembrane</keyword>
<sequence>FTSPQPNSWNETADCCSWEGVSCDKLTGHVIAIDLSGGCLQGSLHANSTLFQLRQLQQLNFAYNDFNGSIPSPLFNHFLSLTDLNLSRSGFFGLIPHEISLLSSLVSLDLSYSSLTFDATGFDRLSRNLTKLRNLVLEGTDMSGVSVASFSNLSSSMETLILGTCQLHGEFPSEVFSLPYLKHVELAWNENLTGYLPKTNLSPSLVLLDLYYCRFKGSIPSSFGNLTQITLLDFTQNDFQGEIPDVFENLDKLTILKFGSNNFSGQVPTTVFNLTQVTQIDLSHNRLEGTLPNHVTRLQFLQYLTLSNNLISGGVPVWLFSLPSLITIDLSYNKLTGPIGQFQKPNSVMVIDL</sequence>
<keyword evidence="10" id="KW-0325">Glycoprotein</keyword>
<evidence type="ECO:0000256" key="2">
    <source>
        <dbReference type="ARBA" id="ARBA00009592"/>
    </source>
</evidence>
<evidence type="ECO:0000256" key="8">
    <source>
        <dbReference type="ARBA" id="ARBA00023136"/>
    </source>
</evidence>
<evidence type="ECO:0000256" key="7">
    <source>
        <dbReference type="ARBA" id="ARBA00022989"/>
    </source>
</evidence>
<dbReference type="GO" id="GO:0016020">
    <property type="term" value="C:membrane"/>
    <property type="evidence" value="ECO:0007669"/>
    <property type="project" value="UniProtKB-SubCell"/>
</dbReference>
<feature type="domain" description="Leucine-rich repeat-containing N-terminal plant-type" evidence="11">
    <location>
        <begin position="3"/>
        <end position="24"/>
    </location>
</feature>
<feature type="non-terminal residue" evidence="12">
    <location>
        <position position="1"/>
    </location>
</feature>
<keyword evidence="5" id="KW-0732">Signal</keyword>
<evidence type="ECO:0000256" key="10">
    <source>
        <dbReference type="ARBA" id="ARBA00023180"/>
    </source>
</evidence>
<proteinExistence type="inferred from homology"/>
<keyword evidence="3" id="KW-0433">Leucine-rich repeat</keyword>
<dbReference type="Proteomes" id="UP000593572">
    <property type="component" value="Unassembled WGS sequence"/>
</dbReference>
<dbReference type="EMBL" id="JABEZX010000013">
    <property type="protein sequence ID" value="MBA0573989.1"/>
    <property type="molecule type" value="Genomic_DNA"/>
</dbReference>
<dbReference type="SUPFAM" id="SSF52058">
    <property type="entry name" value="L domain-like"/>
    <property type="match status" value="1"/>
</dbReference>
<dbReference type="PANTHER" id="PTHR48061">
    <property type="entry name" value="LEUCINE-RICH REPEAT RECEPTOR PROTEIN KINASE EMS1-LIKE-RELATED"/>
    <property type="match status" value="1"/>
</dbReference>
<dbReference type="Gene3D" id="3.80.10.10">
    <property type="entry name" value="Ribonuclease Inhibitor"/>
    <property type="match status" value="3"/>
</dbReference>
<evidence type="ECO:0000256" key="5">
    <source>
        <dbReference type="ARBA" id="ARBA00022729"/>
    </source>
</evidence>
<keyword evidence="6" id="KW-0677">Repeat</keyword>
<organism evidence="12 13">
    <name type="scientific">Gossypium lobatum</name>
    <dbReference type="NCBI Taxonomy" id="34289"/>
    <lineage>
        <taxon>Eukaryota</taxon>
        <taxon>Viridiplantae</taxon>
        <taxon>Streptophyta</taxon>
        <taxon>Embryophyta</taxon>
        <taxon>Tracheophyta</taxon>
        <taxon>Spermatophyta</taxon>
        <taxon>Magnoliopsida</taxon>
        <taxon>eudicotyledons</taxon>
        <taxon>Gunneridae</taxon>
        <taxon>Pentapetalae</taxon>
        <taxon>rosids</taxon>
        <taxon>malvids</taxon>
        <taxon>Malvales</taxon>
        <taxon>Malvaceae</taxon>
        <taxon>Malvoideae</taxon>
        <taxon>Gossypium</taxon>
    </lineage>
</organism>
<accession>A0A7J8NAM5</accession>
<evidence type="ECO:0000256" key="6">
    <source>
        <dbReference type="ARBA" id="ARBA00022737"/>
    </source>
</evidence>
<dbReference type="InterPro" id="IPR013210">
    <property type="entry name" value="LRR_N_plant-typ"/>
</dbReference>
<evidence type="ECO:0000256" key="4">
    <source>
        <dbReference type="ARBA" id="ARBA00022692"/>
    </source>
</evidence>
<dbReference type="Pfam" id="PF00560">
    <property type="entry name" value="LRR_1"/>
    <property type="match status" value="2"/>
</dbReference>
<evidence type="ECO:0000256" key="3">
    <source>
        <dbReference type="ARBA" id="ARBA00022614"/>
    </source>
</evidence>
<dbReference type="FunFam" id="3.80.10.10:FF:000041">
    <property type="entry name" value="LRR receptor-like serine/threonine-protein kinase ERECTA"/>
    <property type="match status" value="1"/>
</dbReference>
<keyword evidence="7" id="KW-1133">Transmembrane helix</keyword>
<dbReference type="PRINTS" id="PR00019">
    <property type="entry name" value="LEURICHRPT"/>
</dbReference>
<evidence type="ECO:0000313" key="12">
    <source>
        <dbReference type="EMBL" id="MBA0573989.1"/>
    </source>
</evidence>
<keyword evidence="8" id="KW-0472">Membrane</keyword>
<name>A0A7J8NAM5_9ROSI</name>
<dbReference type="Pfam" id="PF08263">
    <property type="entry name" value="LRRNT_2"/>
    <property type="match status" value="1"/>
</dbReference>
<dbReference type="AlphaFoldDB" id="A0A7J8NAM5"/>
<comment type="caution">
    <text evidence="12">The sequence shown here is derived from an EMBL/GenBank/DDBJ whole genome shotgun (WGS) entry which is preliminary data.</text>
</comment>
<feature type="non-terminal residue" evidence="12">
    <location>
        <position position="353"/>
    </location>
</feature>
<keyword evidence="9" id="KW-0675">Receptor</keyword>
<evidence type="ECO:0000259" key="11">
    <source>
        <dbReference type="Pfam" id="PF08263"/>
    </source>
</evidence>